<keyword evidence="3" id="KW-1185">Reference proteome</keyword>
<gene>
    <name evidence="2" type="ORF">POL58_19420</name>
</gene>
<feature type="region of interest" description="Disordered" evidence="1">
    <location>
        <begin position="130"/>
        <end position="150"/>
    </location>
</feature>
<accession>A0ABT5B740</accession>
<dbReference type="Proteomes" id="UP001217838">
    <property type="component" value="Unassembled WGS sequence"/>
</dbReference>
<protein>
    <submittedName>
        <fullName evidence="2">Uncharacterized protein</fullName>
    </submittedName>
</protein>
<feature type="compositionally biased region" description="Pro residues" evidence="1">
    <location>
        <begin position="134"/>
        <end position="146"/>
    </location>
</feature>
<proteinExistence type="predicted"/>
<comment type="caution">
    <text evidence="2">The sequence shown here is derived from an EMBL/GenBank/DDBJ whole genome shotgun (WGS) entry which is preliminary data.</text>
</comment>
<evidence type="ECO:0000313" key="2">
    <source>
        <dbReference type="EMBL" id="MDC0669934.1"/>
    </source>
</evidence>
<name>A0ABT5B740_9BACT</name>
<evidence type="ECO:0000256" key="1">
    <source>
        <dbReference type="SAM" id="MobiDB-lite"/>
    </source>
</evidence>
<reference evidence="2 3" key="1">
    <citation type="submission" date="2022-11" db="EMBL/GenBank/DDBJ databases">
        <title>Minimal conservation of predation-associated metabolite biosynthetic gene clusters underscores biosynthetic potential of Myxococcota including descriptions for ten novel species: Archangium lansinium sp. nov., Myxococcus landrumus sp. nov., Nannocystis bai.</title>
        <authorList>
            <person name="Ahearne A."/>
            <person name="Stevens C."/>
            <person name="Dowd S."/>
        </authorList>
    </citation>
    <scope>NUCLEOTIDE SEQUENCE [LARGE SCALE GENOMIC DNA]</scope>
    <source>
        <strain evidence="2 3">NCELM</strain>
    </source>
</reference>
<evidence type="ECO:0000313" key="3">
    <source>
        <dbReference type="Proteomes" id="UP001217838"/>
    </source>
</evidence>
<sequence>MTERDPAREFVRVREILRGAAVELPPVHGVAKMLAIFLRMENDSEVSRRGIEVRFLARESFYYFPELGPPAFQRLLARASICPQGQAVSFRLETADVDALMGHHGGGPRWVWIVPGDDVVFMWVREAKSAGPAPSEPSPLPEPPPSPRKRFAHLPQPLACPHCERAASVYRAAVDGWICCSPRCGRSFTPPQRVRRAAELRYDDGEVVREQTPRSKIYR</sequence>
<dbReference type="EMBL" id="JAQNDN010000010">
    <property type="protein sequence ID" value="MDC0669934.1"/>
    <property type="molecule type" value="Genomic_DNA"/>
</dbReference>
<dbReference type="RefSeq" id="WP_271999741.1">
    <property type="nucleotide sequence ID" value="NZ_JAQNDN010000010.1"/>
</dbReference>
<organism evidence="2 3">
    <name type="scientific">Nannocystis radixulma</name>
    <dbReference type="NCBI Taxonomy" id="2995305"/>
    <lineage>
        <taxon>Bacteria</taxon>
        <taxon>Pseudomonadati</taxon>
        <taxon>Myxococcota</taxon>
        <taxon>Polyangia</taxon>
        <taxon>Nannocystales</taxon>
        <taxon>Nannocystaceae</taxon>
        <taxon>Nannocystis</taxon>
    </lineage>
</organism>